<dbReference type="Proteomes" id="UP001066276">
    <property type="component" value="Chromosome 2_2"/>
</dbReference>
<keyword evidence="3" id="KW-1185">Reference proteome</keyword>
<organism evidence="2 3">
    <name type="scientific">Pleurodeles waltl</name>
    <name type="common">Iberian ribbed newt</name>
    <dbReference type="NCBI Taxonomy" id="8319"/>
    <lineage>
        <taxon>Eukaryota</taxon>
        <taxon>Metazoa</taxon>
        <taxon>Chordata</taxon>
        <taxon>Craniata</taxon>
        <taxon>Vertebrata</taxon>
        <taxon>Euteleostomi</taxon>
        <taxon>Amphibia</taxon>
        <taxon>Batrachia</taxon>
        <taxon>Caudata</taxon>
        <taxon>Salamandroidea</taxon>
        <taxon>Salamandridae</taxon>
        <taxon>Pleurodelinae</taxon>
        <taxon>Pleurodeles</taxon>
    </lineage>
</organism>
<feature type="region of interest" description="Disordered" evidence="1">
    <location>
        <begin position="1"/>
        <end position="143"/>
    </location>
</feature>
<protein>
    <submittedName>
        <fullName evidence="2">Uncharacterized protein</fullName>
    </submittedName>
</protein>
<dbReference type="EMBL" id="JANPWB010000004">
    <property type="protein sequence ID" value="KAJ1192153.1"/>
    <property type="molecule type" value="Genomic_DNA"/>
</dbReference>
<proteinExistence type="predicted"/>
<name>A0AAV7USV4_PLEWA</name>
<evidence type="ECO:0000313" key="2">
    <source>
        <dbReference type="EMBL" id="KAJ1192153.1"/>
    </source>
</evidence>
<accession>A0AAV7USV4</accession>
<reference evidence="2" key="1">
    <citation type="journal article" date="2022" name="bioRxiv">
        <title>Sequencing and chromosome-scale assembly of the giantPleurodeles waltlgenome.</title>
        <authorList>
            <person name="Brown T."/>
            <person name="Elewa A."/>
            <person name="Iarovenko S."/>
            <person name="Subramanian E."/>
            <person name="Araus A.J."/>
            <person name="Petzold A."/>
            <person name="Susuki M."/>
            <person name="Suzuki K.-i.T."/>
            <person name="Hayashi T."/>
            <person name="Toyoda A."/>
            <person name="Oliveira C."/>
            <person name="Osipova E."/>
            <person name="Leigh N.D."/>
            <person name="Simon A."/>
            <person name="Yun M.H."/>
        </authorList>
    </citation>
    <scope>NUCLEOTIDE SEQUENCE</scope>
    <source>
        <strain evidence="2">20211129_DDA</strain>
        <tissue evidence="2">Liver</tissue>
    </source>
</reference>
<dbReference type="AlphaFoldDB" id="A0AAV7USV4"/>
<feature type="compositionally biased region" description="Polar residues" evidence="1">
    <location>
        <begin position="95"/>
        <end position="105"/>
    </location>
</feature>
<evidence type="ECO:0000256" key="1">
    <source>
        <dbReference type="SAM" id="MobiDB-lite"/>
    </source>
</evidence>
<feature type="compositionally biased region" description="Basic and acidic residues" evidence="1">
    <location>
        <begin position="84"/>
        <end position="93"/>
    </location>
</feature>
<gene>
    <name evidence="2" type="ORF">NDU88_001465</name>
</gene>
<feature type="compositionally biased region" description="Polar residues" evidence="1">
    <location>
        <begin position="1"/>
        <end position="12"/>
    </location>
</feature>
<feature type="compositionally biased region" description="Basic and acidic residues" evidence="1">
    <location>
        <begin position="65"/>
        <end position="75"/>
    </location>
</feature>
<sequence>MSKKGSPTNSKLTIPHPNMRSPTVEARGSPATKTPQTQRECHRPAERQVLHGHQKLHSPRGTVASRRDRCSRLEETPQPQRQDLGCRRDKGFPDRQQTPQPQREQSPVEEKTDFPVQPREYRGVTWIENPPGSDQLQDAVDAP</sequence>
<comment type="caution">
    <text evidence="2">The sequence shown here is derived from an EMBL/GenBank/DDBJ whole genome shotgun (WGS) entry which is preliminary data.</text>
</comment>
<feature type="compositionally biased region" description="Basic and acidic residues" evidence="1">
    <location>
        <begin position="39"/>
        <end position="49"/>
    </location>
</feature>
<evidence type="ECO:0000313" key="3">
    <source>
        <dbReference type="Proteomes" id="UP001066276"/>
    </source>
</evidence>